<dbReference type="Pfam" id="PF00892">
    <property type="entry name" value="EamA"/>
    <property type="match status" value="2"/>
</dbReference>
<keyword evidence="3" id="KW-0812">Transmembrane</keyword>
<dbReference type="PANTHER" id="PTHR22911">
    <property type="entry name" value="ACYL-MALONYL CONDENSING ENZYME-RELATED"/>
    <property type="match status" value="1"/>
</dbReference>
<comment type="caution">
    <text evidence="5">The sequence shown here is derived from an EMBL/GenBank/DDBJ whole genome shotgun (WGS) entry which is preliminary data.</text>
</comment>
<accession>A0ABW5T5G8</accession>
<proteinExistence type="inferred from homology"/>
<comment type="subcellular location">
    <subcellularLocation>
        <location evidence="1">Endomembrane system</location>
        <topology evidence="1">Multi-pass membrane protein</topology>
    </subcellularLocation>
</comment>
<protein>
    <submittedName>
        <fullName evidence="5">DMT family transporter</fullName>
    </submittedName>
</protein>
<evidence type="ECO:0000256" key="2">
    <source>
        <dbReference type="ARBA" id="ARBA00007362"/>
    </source>
</evidence>
<feature type="transmembrane region" description="Helical" evidence="3">
    <location>
        <begin position="119"/>
        <end position="139"/>
    </location>
</feature>
<feature type="transmembrane region" description="Helical" evidence="3">
    <location>
        <begin position="210"/>
        <end position="230"/>
    </location>
</feature>
<feature type="transmembrane region" description="Helical" evidence="3">
    <location>
        <begin position="145"/>
        <end position="167"/>
    </location>
</feature>
<gene>
    <name evidence="5" type="ORF">ACFSUB_14010</name>
</gene>
<evidence type="ECO:0000313" key="5">
    <source>
        <dbReference type="EMBL" id="MFD2706577.1"/>
    </source>
</evidence>
<feature type="domain" description="EamA" evidence="4">
    <location>
        <begin position="150"/>
        <end position="282"/>
    </location>
</feature>
<dbReference type="InterPro" id="IPR000620">
    <property type="entry name" value="EamA_dom"/>
</dbReference>
<feature type="transmembrane region" description="Helical" evidence="3">
    <location>
        <begin position="90"/>
        <end position="112"/>
    </location>
</feature>
<keyword evidence="3" id="KW-0472">Membrane</keyword>
<organism evidence="5 6">
    <name type="scientific">Salibacterium lacus</name>
    <dbReference type="NCBI Taxonomy" id="1898109"/>
    <lineage>
        <taxon>Bacteria</taxon>
        <taxon>Bacillati</taxon>
        <taxon>Bacillota</taxon>
        <taxon>Bacilli</taxon>
        <taxon>Bacillales</taxon>
        <taxon>Bacillaceae</taxon>
    </lineage>
</organism>
<dbReference type="PANTHER" id="PTHR22911:SF79">
    <property type="entry name" value="MOBA-LIKE NTP TRANSFERASE DOMAIN-CONTAINING PROTEIN"/>
    <property type="match status" value="1"/>
</dbReference>
<comment type="similarity">
    <text evidence="2">Belongs to the EamA transporter family.</text>
</comment>
<evidence type="ECO:0000259" key="4">
    <source>
        <dbReference type="Pfam" id="PF00892"/>
    </source>
</evidence>
<evidence type="ECO:0000256" key="3">
    <source>
        <dbReference type="SAM" id="Phobius"/>
    </source>
</evidence>
<keyword evidence="3" id="KW-1133">Transmembrane helix</keyword>
<name>A0ABW5T5G8_9BACI</name>
<dbReference type="EMBL" id="JBHUML010000005">
    <property type="protein sequence ID" value="MFD2706577.1"/>
    <property type="molecule type" value="Genomic_DNA"/>
</dbReference>
<feature type="domain" description="EamA" evidence="4">
    <location>
        <begin position="2"/>
        <end position="136"/>
    </location>
</feature>
<feature type="transmembrane region" description="Helical" evidence="3">
    <location>
        <begin position="179"/>
        <end position="195"/>
    </location>
</feature>
<keyword evidence="6" id="KW-1185">Reference proteome</keyword>
<dbReference type="RefSeq" id="WP_380713884.1">
    <property type="nucleotide sequence ID" value="NZ_JBHUML010000005.1"/>
</dbReference>
<evidence type="ECO:0000313" key="6">
    <source>
        <dbReference type="Proteomes" id="UP001597520"/>
    </source>
</evidence>
<feature type="transmembrane region" description="Helical" evidence="3">
    <location>
        <begin position="64"/>
        <end position="84"/>
    </location>
</feature>
<feature type="transmembrane region" description="Helical" evidence="3">
    <location>
        <begin position="31"/>
        <end position="52"/>
    </location>
</feature>
<evidence type="ECO:0000256" key="1">
    <source>
        <dbReference type="ARBA" id="ARBA00004127"/>
    </source>
</evidence>
<dbReference type="InterPro" id="IPR037185">
    <property type="entry name" value="EmrE-like"/>
</dbReference>
<sequence length="290" mass="31557">MAGILLIASAAVLWGISGGLSDILMNKGWDPLVISFYRGFIGFLCFFFWYIVRREKNRRVNAKLIIWAAAAGIGVAGNFTFYALSIEQSSVAVAVTLMYTAPVFVFIISFLFGLERFTFSTMTAVIIVIGGIVLLTKVYNIGAESISVAGLVTGVMAGLSYSLFIFGFKNATNYRSPQIVLPIAFLTLSVVLFFFTDRSALLAVPLSGDIFWFILLGLCGAGLSFILYTFGIRRTSPTNASLVAMMEPITASLFGYLILGQLLSPVQVVGMLVILLTITLLSMRSFKKES</sequence>
<dbReference type="SUPFAM" id="SSF103481">
    <property type="entry name" value="Multidrug resistance efflux transporter EmrE"/>
    <property type="match status" value="2"/>
</dbReference>
<reference evidence="6" key="1">
    <citation type="journal article" date="2019" name="Int. J. Syst. Evol. Microbiol.">
        <title>The Global Catalogue of Microorganisms (GCM) 10K type strain sequencing project: providing services to taxonomists for standard genome sequencing and annotation.</title>
        <authorList>
            <consortium name="The Broad Institute Genomics Platform"/>
            <consortium name="The Broad Institute Genome Sequencing Center for Infectious Disease"/>
            <person name="Wu L."/>
            <person name="Ma J."/>
        </authorList>
    </citation>
    <scope>NUCLEOTIDE SEQUENCE [LARGE SCALE GENOMIC DNA]</scope>
    <source>
        <strain evidence="6">KCTC 33792</strain>
    </source>
</reference>
<dbReference type="Proteomes" id="UP001597520">
    <property type="component" value="Unassembled WGS sequence"/>
</dbReference>
<dbReference type="Gene3D" id="1.10.3730.20">
    <property type="match status" value="2"/>
</dbReference>